<dbReference type="OrthoDB" id="137965at2"/>
<accession>A0A4Y7RJI8</accession>
<proteinExistence type="predicted"/>
<keyword evidence="1" id="KW-0732">Signal</keyword>
<dbReference type="AlphaFoldDB" id="A0A4Y7RJI8"/>
<feature type="signal peptide" evidence="1">
    <location>
        <begin position="1"/>
        <end position="31"/>
    </location>
</feature>
<evidence type="ECO:0000313" key="2">
    <source>
        <dbReference type="EMBL" id="TEB08889.1"/>
    </source>
</evidence>
<evidence type="ECO:0000313" key="3">
    <source>
        <dbReference type="Proteomes" id="UP000297597"/>
    </source>
</evidence>
<feature type="chain" id="PRO_5039335606" evidence="1">
    <location>
        <begin position="32"/>
        <end position="107"/>
    </location>
</feature>
<keyword evidence="3" id="KW-1185">Reference proteome</keyword>
<reference evidence="2 3" key="1">
    <citation type="journal article" date="2018" name="Environ. Microbiol.">
        <title>Novel energy conservation strategies and behaviour of Pelotomaculum schinkii driving syntrophic propionate catabolism.</title>
        <authorList>
            <person name="Hidalgo-Ahumada C.A.P."/>
            <person name="Nobu M.K."/>
            <person name="Narihiro T."/>
            <person name="Tamaki H."/>
            <person name="Liu W.T."/>
            <person name="Kamagata Y."/>
            <person name="Stams A.J.M."/>
            <person name="Imachi H."/>
            <person name="Sousa D.Z."/>
        </authorList>
    </citation>
    <scope>NUCLEOTIDE SEQUENCE [LARGE SCALE GENOMIC DNA]</scope>
    <source>
        <strain evidence="2 3">MGP</strain>
    </source>
</reference>
<protein>
    <submittedName>
        <fullName evidence="2">Uncharacterized protein</fullName>
    </submittedName>
</protein>
<name>A0A4Y7RJI8_9FIRM</name>
<comment type="caution">
    <text evidence="2">The sequence shown here is derived from an EMBL/GenBank/DDBJ whole genome shotgun (WGS) entry which is preliminary data.</text>
</comment>
<dbReference type="RefSeq" id="WP_134215821.1">
    <property type="nucleotide sequence ID" value="NZ_QFFZ01000071.1"/>
</dbReference>
<gene>
    <name evidence="2" type="ORF">Pmgp_03561</name>
</gene>
<dbReference type="Proteomes" id="UP000297597">
    <property type="component" value="Unassembled WGS sequence"/>
</dbReference>
<organism evidence="2 3">
    <name type="scientific">Pelotomaculum propionicicum</name>
    <dbReference type="NCBI Taxonomy" id="258475"/>
    <lineage>
        <taxon>Bacteria</taxon>
        <taxon>Bacillati</taxon>
        <taxon>Bacillota</taxon>
        <taxon>Clostridia</taxon>
        <taxon>Eubacteriales</taxon>
        <taxon>Desulfotomaculaceae</taxon>
        <taxon>Pelotomaculum</taxon>
    </lineage>
</organism>
<sequence length="107" mass="11465">MMRKRIVLYSNILLCALMAIAVVAAAFPSSAAAAVEMKVRPGLGGLYKTEQPLELLITLRNSGPEFKESLSSTLAVFNTAPCDRFTLTGCGREWGALKAAFTLKGRA</sequence>
<evidence type="ECO:0000256" key="1">
    <source>
        <dbReference type="SAM" id="SignalP"/>
    </source>
</evidence>
<dbReference type="EMBL" id="QFFZ01000071">
    <property type="protein sequence ID" value="TEB08889.1"/>
    <property type="molecule type" value="Genomic_DNA"/>
</dbReference>